<evidence type="ECO:0000256" key="1">
    <source>
        <dbReference type="ARBA" id="ARBA00023054"/>
    </source>
</evidence>
<gene>
    <name evidence="3" type="ORF">L873DRAFT_1754939</name>
</gene>
<dbReference type="EMBL" id="ML120572">
    <property type="protein sequence ID" value="RPA89521.1"/>
    <property type="molecule type" value="Genomic_DNA"/>
</dbReference>
<sequence length="162" mass="18636">MEKVKAKMNALHTEVDGVQSWNEELQVKIKVLEQENLQKEQEITSLTHQKALVEAENNKLETHLKEEKEAHVIGSTNSEELQNLQRKVQLLVEEAEAATKNLRETNNKLRLTDVKVEHYERKVATVEAVRDALEKKYEESVELSKNAAHDLKELQSQLESIS</sequence>
<organism evidence="3 4">
    <name type="scientific">Choiromyces venosus 120613-1</name>
    <dbReference type="NCBI Taxonomy" id="1336337"/>
    <lineage>
        <taxon>Eukaryota</taxon>
        <taxon>Fungi</taxon>
        <taxon>Dikarya</taxon>
        <taxon>Ascomycota</taxon>
        <taxon>Pezizomycotina</taxon>
        <taxon>Pezizomycetes</taxon>
        <taxon>Pezizales</taxon>
        <taxon>Tuberaceae</taxon>
        <taxon>Choiromyces</taxon>
    </lineage>
</organism>
<keyword evidence="1 2" id="KW-0175">Coiled coil</keyword>
<evidence type="ECO:0000256" key="2">
    <source>
        <dbReference type="SAM" id="Coils"/>
    </source>
</evidence>
<dbReference type="Proteomes" id="UP000276215">
    <property type="component" value="Unassembled WGS sequence"/>
</dbReference>
<accession>A0A3N4IYY8</accession>
<dbReference type="AlphaFoldDB" id="A0A3N4IYY8"/>
<dbReference type="InterPro" id="IPR000533">
    <property type="entry name" value="Tropomyosin"/>
</dbReference>
<dbReference type="Pfam" id="PF00261">
    <property type="entry name" value="Tropomyosin"/>
    <property type="match status" value="1"/>
</dbReference>
<proteinExistence type="predicted"/>
<dbReference type="SUPFAM" id="SSF57997">
    <property type="entry name" value="Tropomyosin"/>
    <property type="match status" value="1"/>
</dbReference>
<name>A0A3N4IYY8_9PEZI</name>
<evidence type="ECO:0008006" key="5">
    <source>
        <dbReference type="Google" id="ProtNLM"/>
    </source>
</evidence>
<dbReference type="OrthoDB" id="128924at2759"/>
<keyword evidence="4" id="KW-1185">Reference proteome</keyword>
<dbReference type="STRING" id="1336337.A0A3N4IYY8"/>
<evidence type="ECO:0000313" key="3">
    <source>
        <dbReference type="EMBL" id="RPA89521.1"/>
    </source>
</evidence>
<protein>
    <recommendedName>
        <fullName evidence="5">Tropomyosin</fullName>
    </recommendedName>
</protein>
<feature type="coiled-coil region" evidence="2">
    <location>
        <begin position="22"/>
        <end position="136"/>
    </location>
</feature>
<evidence type="ECO:0000313" key="4">
    <source>
        <dbReference type="Proteomes" id="UP000276215"/>
    </source>
</evidence>
<reference evidence="3 4" key="1">
    <citation type="journal article" date="2018" name="Nat. Ecol. Evol.">
        <title>Pezizomycetes genomes reveal the molecular basis of ectomycorrhizal truffle lifestyle.</title>
        <authorList>
            <person name="Murat C."/>
            <person name="Payen T."/>
            <person name="Noel B."/>
            <person name="Kuo A."/>
            <person name="Morin E."/>
            <person name="Chen J."/>
            <person name="Kohler A."/>
            <person name="Krizsan K."/>
            <person name="Balestrini R."/>
            <person name="Da Silva C."/>
            <person name="Montanini B."/>
            <person name="Hainaut M."/>
            <person name="Levati E."/>
            <person name="Barry K.W."/>
            <person name="Belfiori B."/>
            <person name="Cichocki N."/>
            <person name="Clum A."/>
            <person name="Dockter R.B."/>
            <person name="Fauchery L."/>
            <person name="Guy J."/>
            <person name="Iotti M."/>
            <person name="Le Tacon F."/>
            <person name="Lindquist E.A."/>
            <person name="Lipzen A."/>
            <person name="Malagnac F."/>
            <person name="Mello A."/>
            <person name="Molinier V."/>
            <person name="Miyauchi S."/>
            <person name="Poulain J."/>
            <person name="Riccioni C."/>
            <person name="Rubini A."/>
            <person name="Sitrit Y."/>
            <person name="Splivallo R."/>
            <person name="Traeger S."/>
            <person name="Wang M."/>
            <person name="Zifcakova L."/>
            <person name="Wipf D."/>
            <person name="Zambonelli A."/>
            <person name="Paolocci F."/>
            <person name="Nowrousian M."/>
            <person name="Ottonello S."/>
            <person name="Baldrian P."/>
            <person name="Spatafora J.W."/>
            <person name="Henrissat B."/>
            <person name="Nagy L.G."/>
            <person name="Aury J.M."/>
            <person name="Wincker P."/>
            <person name="Grigoriev I.V."/>
            <person name="Bonfante P."/>
            <person name="Martin F.M."/>
        </authorList>
    </citation>
    <scope>NUCLEOTIDE SEQUENCE [LARGE SCALE GENOMIC DNA]</scope>
    <source>
        <strain evidence="3 4">120613-1</strain>
    </source>
</reference>